<dbReference type="EMBL" id="WXFA01000009">
    <property type="protein sequence ID" value="MBM3092432.1"/>
    <property type="molecule type" value="Genomic_DNA"/>
</dbReference>
<dbReference type="Gene3D" id="3.40.50.2300">
    <property type="match status" value="2"/>
</dbReference>
<dbReference type="SUPFAM" id="SSF53822">
    <property type="entry name" value="Periplasmic binding protein-like I"/>
    <property type="match status" value="1"/>
</dbReference>
<dbReference type="InterPro" id="IPR025997">
    <property type="entry name" value="SBP_2_dom"/>
</dbReference>
<dbReference type="CDD" id="cd01536">
    <property type="entry name" value="PBP1_ABC_sugar_binding-like"/>
    <property type="match status" value="1"/>
</dbReference>
<protein>
    <submittedName>
        <fullName evidence="5">Substrate-binding domain-containing protein</fullName>
    </submittedName>
</protein>
<evidence type="ECO:0000313" key="5">
    <source>
        <dbReference type="EMBL" id="MBM3092432.1"/>
    </source>
</evidence>
<name>A0AAW4FJW3_9HYPH</name>
<keyword evidence="3" id="KW-0732">Signal</keyword>
<dbReference type="AlphaFoldDB" id="A0AAW4FJW3"/>
<comment type="subcellular location">
    <subcellularLocation>
        <location evidence="1">Cell envelope</location>
    </subcellularLocation>
</comment>
<keyword evidence="6" id="KW-1185">Reference proteome</keyword>
<feature type="domain" description="Periplasmic binding protein" evidence="4">
    <location>
        <begin position="49"/>
        <end position="301"/>
    </location>
</feature>
<dbReference type="InterPro" id="IPR028082">
    <property type="entry name" value="Peripla_BP_I"/>
</dbReference>
<evidence type="ECO:0000256" key="3">
    <source>
        <dbReference type="ARBA" id="ARBA00022729"/>
    </source>
</evidence>
<evidence type="ECO:0000259" key="4">
    <source>
        <dbReference type="Pfam" id="PF13407"/>
    </source>
</evidence>
<accession>A0AAW4FJW3</accession>
<dbReference type="PANTHER" id="PTHR46847:SF1">
    <property type="entry name" value="D-ALLOSE-BINDING PERIPLASMIC PROTEIN-RELATED"/>
    <property type="match status" value="1"/>
</dbReference>
<reference evidence="5 6" key="1">
    <citation type="submission" date="2020-01" db="EMBL/GenBank/DDBJ databases">
        <title>Draft genome assembly of Ensifer adhaerens T173.</title>
        <authorList>
            <person name="Craig J.E."/>
            <person name="Stinchcombe J.R."/>
        </authorList>
    </citation>
    <scope>NUCLEOTIDE SEQUENCE [LARGE SCALE GENOMIC DNA]</scope>
    <source>
        <strain evidence="5 6">T173</strain>
    </source>
</reference>
<organism evidence="5 6">
    <name type="scientific">Ensifer canadensis</name>
    <dbReference type="NCBI Taxonomy" id="555315"/>
    <lineage>
        <taxon>Bacteria</taxon>
        <taxon>Pseudomonadati</taxon>
        <taxon>Pseudomonadota</taxon>
        <taxon>Alphaproteobacteria</taxon>
        <taxon>Hyphomicrobiales</taxon>
        <taxon>Rhizobiaceae</taxon>
        <taxon>Sinorhizobium/Ensifer group</taxon>
        <taxon>Ensifer</taxon>
    </lineage>
</organism>
<evidence type="ECO:0000256" key="1">
    <source>
        <dbReference type="ARBA" id="ARBA00004196"/>
    </source>
</evidence>
<evidence type="ECO:0000313" key="6">
    <source>
        <dbReference type="Proteomes" id="UP000744980"/>
    </source>
</evidence>
<evidence type="ECO:0000256" key="2">
    <source>
        <dbReference type="ARBA" id="ARBA00007639"/>
    </source>
</evidence>
<dbReference type="PANTHER" id="PTHR46847">
    <property type="entry name" value="D-ALLOSE-BINDING PERIPLASMIC PROTEIN-RELATED"/>
    <property type="match status" value="1"/>
</dbReference>
<sequence length="329" mass="34994">MEMHKFLKMCAAATFLATVSSPILPTVESFAAAKGSKVILLTVSEECSYCSIHQTAFKEEAAKLGLDIEVKITNFDPAEQASQVDQAIGQKPDAIVLWAADASAIVPSLRKIKNAGIPLVLTNSMPDQKYEKYWDVFTGPNDTGNGESAAKAMEQGFKERGIESGDVFVIVGQPGTPPQIQRLDGFSKTLEANKSPIKIAGSQPGNWDQTKATEAASSLFTQYGDKIKGVYAQADNMLAGVIVAAQRANIDPAKLVLVGSNCSIEGITAIEAGTQYASVLQSPIDDGQYAAKAVADVLDGKMGEKTRYLPHEVITKANVKDCYAAAGKK</sequence>
<proteinExistence type="inferred from homology"/>
<comment type="caution">
    <text evidence="5">The sequence shown here is derived from an EMBL/GenBank/DDBJ whole genome shotgun (WGS) entry which is preliminary data.</text>
</comment>
<dbReference type="GO" id="GO:0030246">
    <property type="term" value="F:carbohydrate binding"/>
    <property type="evidence" value="ECO:0007669"/>
    <property type="project" value="UniProtKB-ARBA"/>
</dbReference>
<dbReference type="Pfam" id="PF13407">
    <property type="entry name" value="Peripla_BP_4"/>
    <property type="match status" value="1"/>
</dbReference>
<comment type="similarity">
    <text evidence="2">Belongs to the bacterial solute-binding protein 2 family.</text>
</comment>
<dbReference type="GO" id="GO:0030313">
    <property type="term" value="C:cell envelope"/>
    <property type="evidence" value="ECO:0007669"/>
    <property type="project" value="UniProtKB-SubCell"/>
</dbReference>
<gene>
    <name evidence="5" type="ORF">GFB56_16660</name>
</gene>
<dbReference type="Proteomes" id="UP000744980">
    <property type="component" value="Unassembled WGS sequence"/>
</dbReference>